<dbReference type="GO" id="GO:0005634">
    <property type="term" value="C:nucleus"/>
    <property type="evidence" value="ECO:0007669"/>
    <property type="project" value="TreeGrafter"/>
</dbReference>
<dbReference type="GO" id="GO:0000981">
    <property type="term" value="F:DNA-binding transcription factor activity, RNA polymerase II-specific"/>
    <property type="evidence" value="ECO:0007669"/>
    <property type="project" value="TreeGrafter"/>
</dbReference>
<dbReference type="AlphaFoldDB" id="A0A913XYQ3"/>
<dbReference type="KEGG" id="epa:110250076"/>
<dbReference type="GO" id="GO:0030968">
    <property type="term" value="P:endoplasmic reticulum unfolded protein response"/>
    <property type="evidence" value="ECO:0007669"/>
    <property type="project" value="TreeGrafter"/>
</dbReference>
<dbReference type="GeneID" id="110250076"/>
<dbReference type="PANTHER" id="PTHR46164:SF3">
    <property type="entry name" value="ATF6, ISOFORM C"/>
    <property type="match status" value="1"/>
</dbReference>
<comment type="similarity">
    <text evidence="2">Belongs to the bZIP family. ATF subfamily.</text>
</comment>
<dbReference type="GO" id="GO:0016020">
    <property type="term" value="C:membrane"/>
    <property type="evidence" value="ECO:0007669"/>
    <property type="project" value="UniProtKB-SubCell"/>
</dbReference>
<dbReference type="RefSeq" id="XP_020912333.1">
    <property type="nucleotide sequence ID" value="XM_021056674.2"/>
</dbReference>
<keyword evidence="6" id="KW-0539">Nucleus</keyword>
<evidence type="ECO:0000256" key="5">
    <source>
        <dbReference type="ARBA" id="ARBA00023163"/>
    </source>
</evidence>
<keyword evidence="4" id="KW-0238">DNA-binding</keyword>
<evidence type="ECO:0000256" key="1">
    <source>
        <dbReference type="ARBA" id="ARBA00004167"/>
    </source>
</evidence>
<organism evidence="8 9">
    <name type="scientific">Exaiptasia diaphana</name>
    <name type="common">Tropical sea anemone</name>
    <name type="synonym">Aiptasia pulchella</name>
    <dbReference type="NCBI Taxonomy" id="2652724"/>
    <lineage>
        <taxon>Eukaryota</taxon>
        <taxon>Metazoa</taxon>
        <taxon>Cnidaria</taxon>
        <taxon>Anthozoa</taxon>
        <taxon>Hexacorallia</taxon>
        <taxon>Actiniaria</taxon>
        <taxon>Aiptasiidae</taxon>
        <taxon>Exaiptasia</taxon>
    </lineage>
</organism>
<evidence type="ECO:0000313" key="9">
    <source>
        <dbReference type="Proteomes" id="UP000887567"/>
    </source>
</evidence>
<evidence type="ECO:0000313" key="8">
    <source>
        <dbReference type="EnsemblMetazoa" id="XP_020912333.1"/>
    </source>
</evidence>
<evidence type="ECO:0000256" key="6">
    <source>
        <dbReference type="ARBA" id="ARBA00023242"/>
    </source>
</evidence>
<evidence type="ECO:0000256" key="7">
    <source>
        <dbReference type="SAM" id="MobiDB-lite"/>
    </source>
</evidence>
<dbReference type="PANTHER" id="PTHR46164">
    <property type="entry name" value="ATF6, ISOFORM C"/>
    <property type="match status" value="1"/>
</dbReference>
<feature type="region of interest" description="Disordered" evidence="7">
    <location>
        <begin position="80"/>
        <end position="116"/>
    </location>
</feature>
<evidence type="ECO:0000256" key="2">
    <source>
        <dbReference type="ARBA" id="ARBA00009050"/>
    </source>
</evidence>
<dbReference type="OrthoDB" id="5967605at2759"/>
<keyword evidence="9" id="KW-1185">Reference proteome</keyword>
<reference evidence="8" key="1">
    <citation type="submission" date="2022-11" db="UniProtKB">
        <authorList>
            <consortium name="EnsemblMetazoa"/>
        </authorList>
    </citation>
    <scope>IDENTIFICATION</scope>
</reference>
<proteinExistence type="inferred from homology"/>
<evidence type="ECO:0000256" key="4">
    <source>
        <dbReference type="ARBA" id="ARBA00023125"/>
    </source>
</evidence>
<sequence length="116" mass="12884">MFSEAINRQDDTMYIVSFRQDHLVFPATKSNVTQRPKVSLMMMAPSNDTTVNVTKGEESISMIQIDCQVMDTKHINIKKSSLPSPFVDSSYRPSSSNGYTQPSGGHTPSIPTRNAK</sequence>
<dbReference type="GO" id="GO:0000978">
    <property type="term" value="F:RNA polymerase II cis-regulatory region sequence-specific DNA binding"/>
    <property type="evidence" value="ECO:0007669"/>
    <property type="project" value="TreeGrafter"/>
</dbReference>
<dbReference type="OMA" id="WSINNQF"/>
<keyword evidence="3" id="KW-0805">Transcription regulation</keyword>
<comment type="subcellular location">
    <subcellularLocation>
        <location evidence="1">Membrane</location>
        <topology evidence="1">Single-pass membrane protein</topology>
    </subcellularLocation>
</comment>
<evidence type="ECO:0000256" key="3">
    <source>
        <dbReference type="ARBA" id="ARBA00023015"/>
    </source>
</evidence>
<keyword evidence="5" id="KW-0804">Transcription</keyword>
<dbReference type="EnsemblMetazoa" id="XM_021056674.2">
    <property type="protein sequence ID" value="XP_020912333.1"/>
    <property type="gene ID" value="LOC110250076"/>
</dbReference>
<dbReference type="InterPro" id="IPR051882">
    <property type="entry name" value="ATF_bZIP_TF"/>
</dbReference>
<name>A0A913XYQ3_EXADI</name>
<feature type="compositionally biased region" description="Polar residues" evidence="7">
    <location>
        <begin position="91"/>
        <end position="116"/>
    </location>
</feature>
<protein>
    <submittedName>
        <fullName evidence="8">Uncharacterized protein</fullName>
    </submittedName>
</protein>
<accession>A0A913XYQ3</accession>
<dbReference type="Proteomes" id="UP000887567">
    <property type="component" value="Unplaced"/>
</dbReference>